<proteinExistence type="predicted"/>
<dbReference type="CDD" id="cd12261">
    <property type="entry name" value="RRM1_3_MRN1"/>
    <property type="match status" value="1"/>
</dbReference>
<dbReference type="EMBL" id="ML977499">
    <property type="protein sequence ID" value="KAF2133186.1"/>
    <property type="molecule type" value="Genomic_DNA"/>
</dbReference>
<dbReference type="GeneID" id="54410488"/>
<dbReference type="RefSeq" id="XP_033527573.1">
    <property type="nucleotide sequence ID" value="XM_033670056.1"/>
</dbReference>
<gene>
    <name evidence="2" type="ORF">P153DRAFT_381626</name>
</gene>
<evidence type="ECO:0000256" key="1">
    <source>
        <dbReference type="SAM" id="MobiDB-lite"/>
    </source>
</evidence>
<accession>A0A6A6ANS3</accession>
<keyword evidence="3" id="KW-1185">Reference proteome</keyword>
<evidence type="ECO:0000313" key="3">
    <source>
        <dbReference type="Proteomes" id="UP000799771"/>
    </source>
</evidence>
<dbReference type="SUPFAM" id="SSF54928">
    <property type="entry name" value="RNA-binding domain, RBD"/>
    <property type="match status" value="1"/>
</dbReference>
<dbReference type="OrthoDB" id="2935572at2759"/>
<name>A0A6A6ANS3_9PLEO</name>
<reference evidence="2" key="1">
    <citation type="journal article" date="2020" name="Stud. Mycol.">
        <title>101 Dothideomycetes genomes: a test case for predicting lifestyles and emergence of pathogens.</title>
        <authorList>
            <person name="Haridas S."/>
            <person name="Albert R."/>
            <person name="Binder M."/>
            <person name="Bloem J."/>
            <person name="Labutti K."/>
            <person name="Salamov A."/>
            <person name="Andreopoulos B."/>
            <person name="Baker S."/>
            <person name="Barry K."/>
            <person name="Bills G."/>
            <person name="Bluhm B."/>
            <person name="Cannon C."/>
            <person name="Castanera R."/>
            <person name="Culley D."/>
            <person name="Daum C."/>
            <person name="Ezra D."/>
            <person name="Gonzalez J."/>
            <person name="Henrissat B."/>
            <person name="Kuo A."/>
            <person name="Liang C."/>
            <person name="Lipzen A."/>
            <person name="Lutzoni F."/>
            <person name="Magnuson J."/>
            <person name="Mondo S."/>
            <person name="Nolan M."/>
            <person name="Ohm R."/>
            <person name="Pangilinan J."/>
            <person name="Park H.-J."/>
            <person name="Ramirez L."/>
            <person name="Alfaro M."/>
            <person name="Sun H."/>
            <person name="Tritt A."/>
            <person name="Yoshinaga Y."/>
            <person name="Zwiers L.-H."/>
            <person name="Turgeon B."/>
            <person name="Goodwin S."/>
            <person name="Spatafora J."/>
            <person name="Crous P."/>
            <person name="Grigoriev I."/>
        </authorList>
    </citation>
    <scope>NUCLEOTIDE SEQUENCE</scope>
    <source>
        <strain evidence="2">CBS 119687</strain>
    </source>
</reference>
<feature type="region of interest" description="Disordered" evidence="1">
    <location>
        <begin position="203"/>
        <end position="267"/>
    </location>
</feature>
<feature type="region of interest" description="Disordered" evidence="1">
    <location>
        <begin position="462"/>
        <end position="485"/>
    </location>
</feature>
<dbReference type="GO" id="GO:0003676">
    <property type="term" value="F:nucleic acid binding"/>
    <property type="evidence" value="ECO:0007669"/>
    <property type="project" value="InterPro"/>
</dbReference>
<evidence type="ECO:0000313" key="2">
    <source>
        <dbReference type="EMBL" id="KAF2133186.1"/>
    </source>
</evidence>
<protein>
    <recommendedName>
        <fullName evidence="4">RRM domain-containing protein</fullName>
    </recommendedName>
</protein>
<dbReference type="InterPro" id="IPR035979">
    <property type="entry name" value="RBD_domain_sf"/>
</dbReference>
<feature type="compositionally biased region" description="Basic and acidic residues" evidence="1">
    <location>
        <begin position="249"/>
        <end position="267"/>
    </location>
</feature>
<organism evidence="2 3">
    <name type="scientific">Dothidotthia symphoricarpi CBS 119687</name>
    <dbReference type="NCBI Taxonomy" id="1392245"/>
    <lineage>
        <taxon>Eukaryota</taxon>
        <taxon>Fungi</taxon>
        <taxon>Dikarya</taxon>
        <taxon>Ascomycota</taxon>
        <taxon>Pezizomycotina</taxon>
        <taxon>Dothideomycetes</taxon>
        <taxon>Pleosporomycetidae</taxon>
        <taxon>Pleosporales</taxon>
        <taxon>Dothidotthiaceae</taxon>
        <taxon>Dothidotthia</taxon>
    </lineage>
</organism>
<dbReference type="Gene3D" id="3.30.70.330">
    <property type="match status" value="1"/>
</dbReference>
<dbReference type="InterPro" id="IPR012677">
    <property type="entry name" value="Nucleotide-bd_a/b_plait_sf"/>
</dbReference>
<feature type="compositionally biased region" description="Acidic residues" evidence="1">
    <location>
        <begin position="469"/>
        <end position="479"/>
    </location>
</feature>
<dbReference type="AlphaFoldDB" id="A0A6A6ANS3"/>
<sequence>MITRRPHAAGVYKSILQAVEEIAGGGGQIWGNRVRDGASPSSIDHRSSALRQPSTLSNVLLKQVAKSVCLFPYTRHGHCNHRQNLLRGSLTKVGTLDLFSCTMRPKVFAYQPDRAEFHSSGREFELGPSLSDIVTVSKAEHEYLLQATREYNLLRNALFRGGLTTETLETLLAGENGATNDEPPQYDYSSEKAYARPNHVPVIMSTPHYHDTSPVSDNTAARHDLQPRNQPCPDHRSHSYGLPESSDDTFLRDDEDHEQERKQRGVPVHDQRTVLITNLSERTTHKDLASIVRGGRLLDIFLRNDRSATVSFVEGATEFMAYAKRNDIYLHMKRLMFSWNERQFHVPQHVSNKIANGASRNLVVRGVAEKLTADEIRDHLDHIHNLVVVDIYFKNGDAYISTNSIHNALFARTCMMSRTVYKGIRIDWYPDECAAPLPRPSSKPRTPAMAASMKPMPVANPYALLDTGSDTDSDSDEDESYGRNGVRVDGHNWADAIVA</sequence>
<dbReference type="Proteomes" id="UP000799771">
    <property type="component" value="Unassembled WGS sequence"/>
</dbReference>
<evidence type="ECO:0008006" key="4">
    <source>
        <dbReference type="Google" id="ProtNLM"/>
    </source>
</evidence>